<accession>A0ABT1L1S4</accession>
<protein>
    <submittedName>
        <fullName evidence="3">ATP-binding protein</fullName>
    </submittedName>
</protein>
<keyword evidence="1" id="KW-0723">Serine/threonine-protein kinase</keyword>
<dbReference type="Proteomes" id="UP001204524">
    <property type="component" value="Unassembled WGS sequence"/>
</dbReference>
<dbReference type="InterPro" id="IPR050267">
    <property type="entry name" value="Anti-sigma-factor_SerPK"/>
</dbReference>
<dbReference type="EMBL" id="JANARS010000009">
    <property type="protein sequence ID" value="MCP3423837.1"/>
    <property type="molecule type" value="Genomic_DNA"/>
</dbReference>
<dbReference type="PANTHER" id="PTHR35526">
    <property type="entry name" value="ANTI-SIGMA-F FACTOR RSBW-RELATED"/>
    <property type="match status" value="1"/>
</dbReference>
<evidence type="ECO:0000259" key="2">
    <source>
        <dbReference type="Pfam" id="PF13581"/>
    </source>
</evidence>
<dbReference type="CDD" id="cd16936">
    <property type="entry name" value="HATPase_RsbW-like"/>
    <property type="match status" value="1"/>
</dbReference>
<reference evidence="3 4" key="1">
    <citation type="submission" date="2022-06" db="EMBL/GenBank/DDBJ databases">
        <authorList>
            <person name="So Y."/>
        </authorList>
    </citation>
    <scope>NUCLEOTIDE SEQUENCE [LARGE SCALE GENOMIC DNA]</scope>
    <source>
        <strain evidence="3 4">STR3</strain>
    </source>
</reference>
<keyword evidence="3" id="KW-0547">Nucleotide-binding</keyword>
<keyword evidence="1" id="KW-0808">Transferase</keyword>
<dbReference type="InterPro" id="IPR036890">
    <property type="entry name" value="HATPase_C_sf"/>
</dbReference>
<dbReference type="Gene3D" id="3.30.565.10">
    <property type="entry name" value="Histidine kinase-like ATPase, C-terminal domain"/>
    <property type="match status" value="1"/>
</dbReference>
<feature type="domain" description="Histidine kinase/HSP90-like ATPase" evidence="2">
    <location>
        <begin position="15"/>
        <end position="107"/>
    </location>
</feature>
<organism evidence="3 4">
    <name type="scientific">Nocardioides pinisoli</name>
    <dbReference type="NCBI Taxonomy" id="2950279"/>
    <lineage>
        <taxon>Bacteria</taxon>
        <taxon>Bacillati</taxon>
        <taxon>Actinomycetota</taxon>
        <taxon>Actinomycetes</taxon>
        <taxon>Propionibacteriales</taxon>
        <taxon>Nocardioidaceae</taxon>
        <taxon>Nocardioides</taxon>
    </lineage>
</organism>
<evidence type="ECO:0000313" key="3">
    <source>
        <dbReference type="EMBL" id="MCP3423837.1"/>
    </source>
</evidence>
<evidence type="ECO:0000313" key="4">
    <source>
        <dbReference type="Proteomes" id="UP001204524"/>
    </source>
</evidence>
<name>A0ABT1L1S4_9ACTN</name>
<dbReference type="InterPro" id="IPR003594">
    <property type="entry name" value="HATPase_dom"/>
</dbReference>
<dbReference type="GO" id="GO:0005524">
    <property type="term" value="F:ATP binding"/>
    <property type="evidence" value="ECO:0007669"/>
    <property type="project" value="UniProtKB-KW"/>
</dbReference>
<sequence length="137" mass="15033">MSRRASAWTHRASFDADPFSASLARSFITERLVQHELSHLIDPVRLVTSELATNAILHARTTFTVTLERLEDVLLLTVSDESPRAPVRRTTGATDPTGRGLDIVASASLDRGVELARDAPKAVWASFPVDGRTWPDV</sequence>
<proteinExistence type="predicted"/>
<evidence type="ECO:0000256" key="1">
    <source>
        <dbReference type="ARBA" id="ARBA00022527"/>
    </source>
</evidence>
<keyword evidence="1" id="KW-0418">Kinase</keyword>
<dbReference type="Pfam" id="PF13581">
    <property type="entry name" value="HATPase_c_2"/>
    <property type="match status" value="1"/>
</dbReference>
<dbReference type="SUPFAM" id="SSF55874">
    <property type="entry name" value="ATPase domain of HSP90 chaperone/DNA topoisomerase II/histidine kinase"/>
    <property type="match status" value="1"/>
</dbReference>
<keyword evidence="3" id="KW-0067">ATP-binding</keyword>
<dbReference type="RefSeq" id="WP_254182994.1">
    <property type="nucleotide sequence ID" value="NZ_JANARS010000009.1"/>
</dbReference>
<dbReference type="PANTHER" id="PTHR35526:SF3">
    <property type="entry name" value="ANTI-SIGMA-F FACTOR RSBW"/>
    <property type="match status" value="1"/>
</dbReference>
<gene>
    <name evidence="3" type="ORF">NCI01_18675</name>
</gene>
<comment type="caution">
    <text evidence="3">The sequence shown here is derived from an EMBL/GenBank/DDBJ whole genome shotgun (WGS) entry which is preliminary data.</text>
</comment>
<keyword evidence="4" id="KW-1185">Reference proteome</keyword>